<keyword evidence="2" id="KW-0560">Oxidoreductase</keyword>
<evidence type="ECO:0008006" key="5">
    <source>
        <dbReference type="Google" id="ProtNLM"/>
    </source>
</evidence>
<gene>
    <name evidence="4" type="ORF">SHKM778_47590</name>
</gene>
<dbReference type="PANTHER" id="PTHR42879">
    <property type="entry name" value="3-OXOACYL-(ACYL-CARRIER-PROTEIN) REDUCTASE"/>
    <property type="match status" value="1"/>
</dbReference>
<dbReference type="GO" id="GO:0016491">
    <property type="term" value="F:oxidoreductase activity"/>
    <property type="evidence" value="ECO:0007669"/>
    <property type="project" value="UniProtKB-KW"/>
</dbReference>
<dbReference type="SUPFAM" id="SSF51735">
    <property type="entry name" value="NAD(P)-binding Rossmann-fold domains"/>
    <property type="match status" value="1"/>
</dbReference>
<protein>
    <recommendedName>
        <fullName evidence="5">SDR family oxidoreductase</fullName>
    </recommendedName>
</protein>
<dbReference type="Gene3D" id="3.40.50.720">
    <property type="entry name" value="NAD(P)-binding Rossmann-like Domain"/>
    <property type="match status" value="1"/>
</dbReference>
<accession>A0AAT9HLI0</accession>
<dbReference type="CDD" id="cd05233">
    <property type="entry name" value="SDR_c"/>
    <property type="match status" value="1"/>
</dbReference>
<organism evidence="4">
    <name type="scientific">Streptomyces haneummycinicus</name>
    <dbReference type="NCBI Taxonomy" id="3074435"/>
    <lineage>
        <taxon>Bacteria</taxon>
        <taxon>Bacillati</taxon>
        <taxon>Actinomycetota</taxon>
        <taxon>Actinomycetes</taxon>
        <taxon>Kitasatosporales</taxon>
        <taxon>Streptomycetaceae</taxon>
        <taxon>Streptomyces</taxon>
    </lineage>
</organism>
<sequence length="431" mass="44949">MRALRGRIERQIIGAMSALALHYTDSPLTLPDPRPQDATGPRAGTRLTQVTARDALGTGWNALLAELRDTRCSLLVAGGGAAAARTAAQADTAHADWLSVRVFTDAGDTSGTGDTPGPRPLPDPDGGVRRHLGCAPTAGCSSGRTATSARAAPPSPRRTFAPLRRRTRSAVRPVGGVTMDLGIAGKTALITGASSGIGTATARAFAAEGARVVLTYRSGQARAQKLADELGADADLACAVPYDLGDPAGVTAAVRTAEHRWGGVDILVASAVRRGPRRPSGLHLEDVPEEDWQSLLRDNLEQTIRTVQLVLVGMRARKWGRVALLSSHLTRDGAAGQEFYAAGKAALHGFARSLAWDAGPDGVYVNVVSPGLTRTEGVLTELPAEIRERERQRTPSGRLSAPEDVAAALAFLCAEVNGNINGAVIDVSGGR</sequence>
<evidence type="ECO:0000256" key="2">
    <source>
        <dbReference type="ARBA" id="ARBA00023002"/>
    </source>
</evidence>
<feature type="region of interest" description="Disordered" evidence="3">
    <location>
        <begin position="106"/>
        <end position="159"/>
    </location>
</feature>
<dbReference type="InterPro" id="IPR036291">
    <property type="entry name" value="NAD(P)-bd_dom_sf"/>
</dbReference>
<evidence type="ECO:0000313" key="4">
    <source>
        <dbReference type="EMBL" id="BFO18371.1"/>
    </source>
</evidence>
<dbReference type="EMBL" id="AP035768">
    <property type="protein sequence ID" value="BFO18371.1"/>
    <property type="molecule type" value="Genomic_DNA"/>
</dbReference>
<dbReference type="PRINTS" id="PR00081">
    <property type="entry name" value="GDHRDH"/>
</dbReference>
<feature type="compositionally biased region" description="Low complexity" evidence="3">
    <location>
        <begin position="106"/>
        <end position="116"/>
    </location>
</feature>
<reference evidence="4" key="1">
    <citation type="submission" date="2024-06" db="EMBL/GenBank/DDBJ databases">
        <authorList>
            <consortium name="consrtm"/>
            <person name="Uemura M."/>
            <person name="Terahara T."/>
        </authorList>
    </citation>
    <scope>NUCLEOTIDE SEQUENCE</scope>
    <source>
        <strain evidence="4">KM77-8</strain>
    </source>
</reference>
<evidence type="ECO:0000256" key="1">
    <source>
        <dbReference type="ARBA" id="ARBA00006484"/>
    </source>
</evidence>
<name>A0AAT9HLI0_9ACTN</name>
<dbReference type="GO" id="GO:0032787">
    <property type="term" value="P:monocarboxylic acid metabolic process"/>
    <property type="evidence" value="ECO:0007669"/>
    <property type="project" value="UniProtKB-ARBA"/>
</dbReference>
<dbReference type="InterPro" id="IPR002347">
    <property type="entry name" value="SDR_fam"/>
</dbReference>
<feature type="compositionally biased region" description="Low complexity" evidence="3">
    <location>
        <begin position="141"/>
        <end position="159"/>
    </location>
</feature>
<dbReference type="Pfam" id="PF13561">
    <property type="entry name" value="adh_short_C2"/>
    <property type="match status" value="1"/>
</dbReference>
<dbReference type="AlphaFoldDB" id="A0AAT9HLI0"/>
<dbReference type="FunFam" id="3.40.50.720:FF:000084">
    <property type="entry name" value="Short-chain dehydrogenase reductase"/>
    <property type="match status" value="1"/>
</dbReference>
<evidence type="ECO:0000256" key="3">
    <source>
        <dbReference type="SAM" id="MobiDB-lite"/>
    </source>
</evidence>
<comment type="similarity">
    <text evidence="1">Belongs to the short-chain dehydrogenases/reductases (SDR) family.</text>
</comment>
<dbReference type="PROSITE" id="PS00061">
    <property type="entry name" value="ADH_SHORT"/>
    <property type="match status" value="1"/>
</dbReference>
<dbReference type="InterPro" id="IPR020904">
    <property type="entry name" value="Sc_DH/Rdtase_CS"/>
</dbReference>
<dbReference type="InterPro" id="IPR050259">
    <property type="entry name" value="SDR"/>
</dbReference>
<proteinExistence type="inferred from homology"/>
<reference evidence="4" key="2">
    <citation type="submission" date="2024-07" db="EMBL/GenBank/DDBJ databases">
        <title>Streptomyces haneummycinica sp. nov., a new antibiotic-producing actinobacterium isolated from marine sediment.</title>
        <authorList>
            <person name="Uemura M."/>
            <person name="Hamada M."/>
            <person name="Hirano S."/>
            <person name="Kobayashi K."/>
            <person name="Ohshiro T."/>
            <person name="Kobayashi T."/>
            <person name="Terahara T."/>
        </authorList>
    </citation>
    <scope>NUCLEOTIDE SEQUENCE</scope>
    <source>
        <strain evidence="4">KM77-8</strain>
    </source>
</reference>